<protein>
    <submittedName>
        <fullName evidence="11">Response regulator transcription factor</fullName>
    </submittedName>
</protein>
<dbReference type="FunFam" id="2.20.25.10:FF:000010">
    <property type="entry name" value="Two-component system response regulator"/>
    <property type="match status" value="1"/>
</dbReference>
<dbReference type="InterPro" id="IPR011006">
    <property type="entry name" value="CheY-like_superfamily"/>
</dbReference>
<evidence type="ECO:0000313" key="11">
    <source>
        <dbReference type="EMBL" id="NUU60299.1"/>
    </source>
</evidence>
<feature type="domain" description="Response regulatory" evidence="9">
    <location>
        <begin position="2"/>
        <end position="116"/>
    </location>
</feature>
<keyword evidence="6" id="KW-0238">DNA-binding</keyword>
<dbReference type="Pfam" id="PF04397">
    <property type="entry name" value="LytTR"/>
    <property type="match status" value="1"/>
</dbReference>
<keyword evidence="7" id="KW-0804">Transcription</keyword>
<proteinExistence type="predicted"/>
<evidence type="ECO:0000256" key="8">
    <source>
        <dbReference type="PROSITE-ProRule" id="PRU00169"/>
    </source>
</evidence>
<evidence type="ECO:0000256" key="7">
    <source>
        <dbReference type="ARBA" id="ARBA00023163"/>
    </source>
</evidence>
<evidence type="ECO:0000313" key="12">
    <source>
        <dbReference type="Proteomes" id="UP000564806"/>
    </source>
</evidence>
<dbReference type="AlphaFoldDB" id="A0A850EKP1"/>
<dbReference type="EMBL" id="JABWCS010000199">
    <property type="protein sequence ID" value="NUU60299.1"/>
    <property type="molecule type" value="Genomic_DNA"/>
</dbReference>
<dbReference type="GO" id="GO:0000156">
    <property type="term" value="F:phosphorelay response regulator activity"/>
    <property type="evidence" value="ECO:0007669"/>
    <property type="project" value="InterPro"/>
</dbReference>
<name>A0A850EKP1_9BACL</name>
<feature type="domain" description="HTH LytTR-type" evidence="10">
    <location>
        <begin position="142"/>
        <end position="243"/>
    </location>
</feature>
<keyword evidence="2" id="KW-0963">Cytoplasm</keyword>
<evidence type="ECO:0000256" key="1">
    <source>
        <dbReference type="ARBA" id="ARBA00004496"/>
    </source>
</evidence>
<keyword evidence="4" id="KW-0902">Two-component regulatory system</keyword>
<dbReference type="RefSeq" id="WP_175370894.1">
    <property type="nucleotide sequence ID" value="NZ_JABWCS010000199.1"/>
</dbReference>
<gene>
    <name evidence="11" type="ORF">HPT30_08075</name>
</gene>
<evidence type="ECO:0000256" key="3">
    <source>
        <dbReference type="ARBA" id="ARBA00022553"/>
    </source>
</evidence>
<dbReference type="InterPro" id="IPR001789">
    <property type="entry name" value="Sig_transdc_resp-reg_receiver"/>
</dbReference>
<organism evidence="11 12">
    <name type="scientific">Paenibacillus agri</name>
    <dbReference type="NCBI Taxonomy" id="2744309"/>
    <lineage>
        <taxon>Bacteria</taxon>
        <taxon>Bacillati</taxon>
        <taxon>Bacillota</taxon>
        <taxon>Bacilli</taxon>
        <taxon>Bacillales</taxon>
        <taxon>Paenibacillaceae</taxon>
        <taxon>Paenibacillus</taxon>
    </lineage>
</organism>
<dbReference type="PANTHER" id="PTHR37299:SF1">
    <property type="entry name" value="STAGE 0 SPORULATION PROTEIN A HOMOLOG"/>
    <property type="match status" value="1"/>
</dbReference>
<evidence type="ECO:0000256" key="5">
    <source>
        <dbReference type="ARBA" id="ARBA00023015"/>
    </source>
</evidence>
<dbReference type="Gene3D" id="3.40.50.2300">
    <property type="match status" value="1"/>
</dbReference>
<comment type="subcellular location">
    <subcellularLocation>
        <location evidence="1">Cytoplasm</location>
    </subcellularLocation>
</comment>
<dbReference type="Gene3D" id="2.20.25.10">
    <property type="match status" value="1"/>
</dbReference>
<dbReference type="GO" id="GO:0003677">
    <property type="term" value="F:DNA binding"/>
    <property type="evidence" value="ECO:0007669"/>
    <property type="project" value="UniProtKB-KW"/>
</dbReference>
<dbReference type="GO" id="GO:0005737">
    <property type="term" value="C:cytoplasm"/>
    <property type="evidence" value="ECO:0007669"/>
    <property type="project" value="UniProtKB-SubCell"/>
</dbReference>
<dbReference type="Proteomes" id="UP000564806">
    <property type="component" value="Unassembled WGS sequence"/>
</dbReference>
<dbReference type="PANTHER" id="PTHR37299">
    <property type="entry name" value="TRANSCRIPTIONAL REGULATOR-RELATED"/>
    <property type="match status" value="1"/>
</dbReference>
<dbReference type="Pfam" id="PF00072">
    <property type="entry name" value="Response_reg"/>
    <property type="match status" value="1"/>
</dbReference>
<sequence>MRAIIVEDEELARQELAFLIEAHSGIEIVAQFEDGLDALKYLQSQEADVLFLDINIPSIDGVLLAQNISKFSVKPYIVFITAYKEHAAEAFEIEAFDYILKPYSEVRIKAMLHKLETAHAARGRQEEESERNPLSDKVNLWKNEKIIVVDADDIYYASAQEKTTSVMTKSEEYSMALSISDFHARLPQDRFFRCHRSYLVNLSKIKEIIPWFNNTYLLRLRDLDFEVPVSRSRVKEFRQIMRL</sequence>
<dbReference type="SUPFAM" id="SSF52172">
    <property type="entry name" value="CheY-like"/>
    <property type="match status" value="1"/>
</dbReference>
<evidence type="ECO:0000256" key="6">
    <source>
        <dbReference type="ARBA" id="ARBA00023125"/>
    </source>
</evidence>
<keyword evidence="3 8" id="KW-0597">Phosphoprotein</keyword>
<dbReference type="InterPro" id="IPR046947">
    <property type="entry name" value="LytR-like"/>
</dbReference>
<comment type="caution">
    <text evidence="11">The sequence shown here is derived from an EMBL/GenBank/DDBJ whole genome shotgun (WGS) entry which is preliminary data.</text>
</comment>
<accession>A0A850EKP1</accession>
<dbReference type="PROSITE" id="PS50930">
    <property type="entry name" value="HTH_LYTTR"/>
    <property type="match status" value="1"/>
</dbReference>
<evidence type="ECO:0000256" key="4">
    <source>
        <dbReference type="ARBA" id="ARBA00023012"/>
    </source>
</evidence>
<feature type="modified residue" description="4-aspartylphosphate" evidence="8">
    <location>
        <position position="53"/>
    </location>
</feature>
<evidence type="ECO:0000259" key="9">
    <source>
        <dbReference type="PROSITE" id="PS50110"/>
    </source>
</evidence>
<dbReference type="CDD" id="cd17532">
    <property type="entry name" value="REC_LytTR_AlgR-like"/>
    <property type="match status" value="1"/>
</dbReference>
<dbReference type="Gene3D" id="2.40.50.40">
    <property type="match status" value="1"/>
</dbReference>
<dbReference type="SMART" id="SM00850">
    <property type="entry name" value="LytTR"/>
    <property type="match status" value="1"/>
</dbReference>
<dbReference type="SMART" id="SM00448">
    <property type="entry name" value="REC"/>
    <property type="match status" value="1"/>
</dbReference>
<keyword evidence="5" id="KW-0805">Transcription regulation</keyword>
<reference evidence="11" key="1">
    <citation type="submission" date="2020-06" db="EMBL/GenBank/DDBJ databases">
        <title>Paenibacillus sp. nov., isolated from soil.</title>
        <authorList>
            <person name="Seo Y.L."/>
        </authorList>
    </citation>
    <scope>NUCLEOTIDE SEQUENCE [LARGE SCALE GENOMIC DNA]</scope>
    <source>
        <strain evidence="11">JW14</strain>
    </source>
</reference>
<evidence type="ECO:0000259" key="10">
    <source>
        <dbReference type="PROSITE" id="PS50930"/>
    </source>
</evidence>
<dbReference type="PROSITE" id="PS50110">
    <property type="entry name" value="RESPONSE_REGULATORY"/>
    <property type="match status" value="1"/>
</dbReference>
<evidence type="ECO:0000256" key="2">
    <source>
        <dbReference type="ARBA" id="ARBA00022490"/>
    </source>
</evidence>
<dbReference type="InterPro" id="IPR007492">
    <property type="entry name" value="LytTR_DNA-bd_dom"/>
</dbReference>
<keyword evidence="12" id="KW-1185">Reference proteome</keyword>